<dbReference type="Proteomes" id="UP001596417">
    <property type="component" value="Unassembled WGS sequence"/>
</dbReference>
<dbReference type="EMBL" id="JBHTAX010000001">
    <property type="protein sequence ID" value="MFC7189328.1"/>
    <property type="molecule type" value="Genomic_DNA"/>
</dbReference>
<feature type="domain" description="DUF7968" evidence="1">
    <location>
        <begin position="10"/>
        <end position="87"/>
    </location>
</feature>
<organism evidence="2 3">
    <name type="scientific">Halocatena marina</name>
    <dbReference type="NCBI Taxonomy" id="2934937"/>
    <lineage>
        <taxon>Archaea</taxon>
        <taxon>Methanobacteriati</taxon>
        <taxon>Methanobacteriota</taxon>
        <taxon>Stenosarchaea group</taxon>
        <taxon>Halobacteria</taxon>
        <taxon>Halobacteriales</taxon>
        <taxon>Natronomonadaceae</taxon>
        <taxon>Halocatena</taxon>
    </lineage>
</organism>
<evidence type="ECO:0000313" key="3">
    <source>
        <dbReference type="Proteomes" id="UP001596417"/>
    </source>
</evidence>
<dbReference type="InterPro" id="IPR058274">
    <property type="entry name" value="DUF7968"/>
</dbReference>
<dbReference type="GeneID" id="76198899"/>
<gene>
    <name evidence="2" type="ORF">ACFQL7_05355</name>
</gene>
<sequence>MGNQQRPAIATEIRLSFSPPTSRIAEALDSRSYRLYLRRTRDGPVAVGDRWNEFVNKGCGTTQDVVLRVESVHDGDSIGEETVFVFEPYD</sequence>
<comment type="caution">
    <text evidence="2">The sequence shown here is derived from an EMBL/GenBank/DDBJ whole genome shotgun (WGS) entry which is preliminary data.</text>
</comment>
<dbReference type="Pfam" id="PF25922">
    <property type="entry name" value="DUF7968"/>
    <property type="match status" value="1"/>
</dbReference>
<evidence type="ECO:0000259" key="1">
    <source>
        <dbReference type="Pfam" id="PF25922"/>
    </source>
</evidence>
<name>A0ABD5YJ99_9EURY</name>
<dbReference type="RefSeq" id="WP_264555016.1">
    <property type="nucleotide sequence ID" value="NZ_CP109979.1"/>
</dbReference>
<proteinExistence type="predicted"/>
<accession>A0ABD5YJ99</accession>
<dbReference type="AlphaFoldDB" id="A0ABD5YJ99"/>
<reference evidence="2 3" key="1">
    <citation type="journal article" date="2019" name="Int. J. Syst. Evol. Microbiol.">
        <title>The Global Catalogue of Microorganisms (GCM) 10K type strain sequencing project: providing services to taxonomists for standard genome sequencing and annotation.</title>
        <authorList>
            <consortium name="The Broad Institute Genomics Platform"/>
            <consortium name="The Broad Institute Genome Sequencing Center for Infectious Disease"/>
            <person name="Wu L."/>
            <person name="Ma J."/>
        </authorList>
    </citation>
    <scope>NUCLEOTIDE SEQUENCE [LARGE SCALE GENOMIC DNA]</scope>
    <source>
        <strain evidence="2 3">RDMS1</strain>
    </source>
</reference>
<evidence type="ECO:0000313" key="2">
    <source>
        <dbReference type="EMBL" id="MFC7189328.1"/>
    </source>
</evidence>
<keyword evidence="3" id="KW-1185">Reference proteome</keyword>
<protein>
    <recommendedName>
        <fullName evidence="1">DUF7968 domain-containing protein</fullName>
    </recommendedName>
</protein>